<keyword evidence="3" id="KW-0326">Glycosidase</keyword>
<dbReference type="PANTHER" id="PTHR11452">
    <property type="entry name" value="ALPHA-GALACTOSIDASE/ALPHA-N-ACETYLGALACTOSAMINIDASE"/>
    <property type="match status" value="1"/>
</dbReference>
<dbReference type="InterPro" id="IPR017853">
    <property type="entry name" value="GH"/>
</dbReference>
<comment type="caution">
    <text evidence="4">The sequence shown here is derived from an EMBL/GenBank/DDBJ whole genome shotgun (WGS) entry which is preliminary data.</text>
</comment>
<comment type="similarity">
    <text evidence="1">Belongs to the glycosyl hydrolase 27 family.</text>
</comment>
<keyword evidence="5" id="KW-1185">Reference proteome</keyword>
<reference evidence="5" key="1">
    <citation type="journal article" date="2019" name="Int. J. Syst. Evol. Microbiol.">
        <title>The Global Catalogue of Microorganisms (GCM) 10K type strain sequencing project: providing services to taxonomists for standard genome sequencing and annotation.</title>
        <authorList>
            <consortium name="The Broad Institute Genomics Platform"/>
            <consortium name="The Broad Institute Genome Sequencing Center for Infectious Disease"/>
            <person name="Wu L."/>
            <person name="Ma J."/>
        </authorList>
    </citation>
    <scope>NUCLEOTIDE SEQUENCE [LARGE SCALE GENOMIC DNA]</scope>
    <source>
        <strain evidence="5">JCM 17021</strain>
    </source>
</reference>
<dbReference type="Pfam" id="PF16499">
    <property type="entry name" value="Melibiase_2"/>
    <property type="match status" value="1"/>
</dbReference>
<dbReference type="PANTHER" id="PTHR11452:SF75">
    <property type="entry name" value="ALPHA-GALACTOSIDASE MEL1"/>
    <property type="match status" value="1"/>
</dbReference>
<gene>
    <name evidence="4" type="ORF">GCM10022381_07030</name>
</gene>
<dbReference type="Gene3D" id="3.20.20.70">
    <property type="entry name" value="Aldolase class I"/>
    <property type="match status" value="1"/>
</dbReference>
<protein>
    <recommendedName>
        <fullName evidence="6">Alpha-galactosidase</fullName>
    </recommendedName>
</protein>
<name>A0ABP7K4U2_9MICO</name>
<evidence type="ECO:0000313" key="5">
    <source>
        <dbReference type="Proteomes" id="UP001501803"/>
    </source>
</evidence>
<dbReference type="RefSeq" id="WP_345062324.1">
    <property type="nucleotide sequence ID" value="NZ_BAABCN010000002.1"/>
</dbReference>
<dbReference type="SUPFAM" id="SSF51445">
    <property type="entry name" value="(Trans)glycosidases"/>
    <property type="match status" value="1"/>
</dbReference>
<dbReference type="InterPro" id="IPR002241">
    <property type="entry name" value="Glyco_hydro_27"/>
</dbReference>
<dbReference type="EMBL" id="BAABCN010000002">
    <property type="protein sequence ID" value="GAA3865934.1"/>
    <property type="molecule type" value="Genomic_DNA"/>
</dbReference>
<evidence type="ECO:0000256" key="1">
    <source>
        <dbReference type="ARBA" id="ARBA00009743"/>
    </source>
</evidence>
<evidence type="ECO:0008006" key="6">
    <source>
        <dbReference type="Google" id="ProtNLM"/>
    </source>
</evidence>
<proteinExistence type="inferred from homology"/>
<organism evidence="4 5">
    <name type="scientific">Leifsonia kafniensis</name>
    <dbReference type="NCBI Taxonomy" id="475957"/>
    <lineage>
        <taxon>Bacteria</taxon>
        <taxon>Bacillati</taxon>
        <taxon>Actinomycetota</taxon>
        <taxon>Actinomycetes</taxon>
        <taxon>Micrococcales</taxon>
        <taxon>Microbacteriaceae</taxon>
        <taxon>Leifsonia</taxon>
    </lineage>
</organism>
<evidence type="ECO:0000256" key="2">
    <source>
        <dbReference type="ARBA" id="ARBA00022801"/>
    </source>
</evidence>
<sequence length="112" mass="12037">MEWAAEYGHLWRTTSDIRPTWRSVMRLTDSKHGLAGFAGPGGWNDPDMLEVGNPVILAHSNGQIVDESGQPLAPTGARPVTVWSGRPVGVNEQLLELGPHEMVLVRSAGNAG</sequence>
<dbReference type="InterPro" id="IPR013785">
    <property type="entry name" value="Aldolase_TIM"/>
</dbReference>
<evidence type="ECO:0000313" key="4">
    <source>
        <dbReference type="EMBL" id="GAA3865934.1"/>
    </source>
</evidence>
<accession>A0ABP7K4U2</accession>
<evidence type="ECO:0000256" key="3">
    <source>
        <dbReference type="ARBA" id="ARBA00023295"/>
    </source>
</evidence>
<dbReference type="Proteomes" id="UP001501803">
    <property type="component" value="Unassembled WGS sequence"/>
</dbReference>
<keyword evidence="2" id="KW-0378">Hydrolase</keyword>